<dbReference type="Proteomes" id="UP000053690">
    <property type="component" value="Unassembled WGS sequence"/>
</dbReference>
<evidence type="ECO:0000256" key="1">
    <source>
        <dbReference type="SAM" id="Phobius"/>
    </source>
</evidence>
<feature type="transmembrane region" description="Helical" evidence="1">
    <location>
        <begin position="21"/>
        <end position="41"/>
    </location>
</feature>
<dbReference type="Pfam" id="PF07811">
    <property type="entry name" value="TadE"/>
    <property type="match status" value="1"/>
</dbReference>
<evidence type="ECO:0000313" key="3">
    <source>
        <dbReference type="EMBL" id="KUJ77124.1"/>
    </source>
</evidence>
<protein>
    <recommendedName>
        <fullName evidence="2">TadE-like domain-containing protein</fullName>
    </recommendedName>
</protein>
<organism evidence="3 4">
    <name type="scientific">Ruegeria profundi</name>
    <dbReference type="NCBI Taxonomy" id="1685378"/>
    <lineage>
        <taxon>Bacteria</taxon>
        <taxon>Pseudomonadati</taxon>
        <taxon>Pseudomonadota</taxon>
        <taxon>Alphaproteobacteria</taxon>
        <taxon>Rhodobacterales</taxon>
        <taxon>Roseobacteraceae</taxon>
        <taxon>Ruegeria</taxon>
    </lineage>
</organism>
<dbReference type="EMBL" id="LQBP01000013">
    <property type="protein sequence ID" value="KUJ77124.1"/>
    <property type="molecule type" value="Genomic_DNA"/>
</dbReference>
<sequence length="211" mass="22293">MLHINAFSRRVMDFFVRQDGGVLVEFALIVSLFLFLFMSLLDFGRLSYSVVNAQKASQLATRIAIVRPPACPGVPATHQRGTSPSSPRFGTSCSASAGVCDDPQTPPCAGDASNPTASEIWTRISPLLPPSATINNLQFHYDFNSNLGFLGGPYTPVVTVELNLDDFQFVSPLGALANAAGATNSTISSTVGYSNFSVSLPAEDLAIGESG</sequence>
<reference evidence="4" key="1">
    <citation type="submission" date="2015-12" db="EMBL/GenBank/DDBJ databases">
        <authorList>
            <person name="Zhang G."/>
            <person name="Stingl U."/>
        </authorList>
    </citation>
    <scope>NUCLEOTIDE SEQUENCE [LARGE SCALE GENOMIC DNA]</scope>
    <source>
        <strain evidence="4">ZGT108</strain>
    </source>
</reference>
<dbReference type="InterPro" id="IPR012495">
    <property type="entry name" value="TadE-like_dom"/>
</dbReference>
<dbReference type="AlphaFoldDB" id="A0A0X3TN31"/>
<keyword evidence="1" id="KW-0812">Transmembrane</keyword>
<comment type="caution">
    <text evidence="3">The sequence shown here is derived from an EMBL/GenBank/DDBJ whole genome shotgun (WGS) entry which is preliminary data.</text>
</comment>
<proteinExistence type="predicted"/>
<keyword evidence="4" id="KW-1185">Reference proteome</keyword>
<keyword evidence="1" id="KW-0472">Membrane</keyword>
<dbReference type="STRING" id="1685378.AVO44_18985"/>
<feature type="domain" description="TadE-like" evidence="2">
    <location>
        <begin position="20"/>
        <end position="62"/>
    </location>
</feature>
<keyword evidence="1" id="KW-1133">Transmembrane helix</keyword>
<evidence type="ECO:0000259" key="2">
    <source>
        <dbReference type="Pfam" id="PF07811"/>
    </source>
</evidence>
<gene>
    <name evidence="3" type="ORF">AVO44_18985</name>
</gene>
<name>A0A0X3TN31_9RHOB</name>
<accession>A0A0X3TN31</accession>
<evidence type="ECO:0000313" key="4">
    <source>
        <dbReference type="Proteomes" id="UP000053690"/>
    </source>
</evidence>